<gene>
    <name evidence="1" type="ORF">JGZ69_12055</name>
</gene>
<dbReference type="EMBL" id="CP066701">
    <property type="protein sequence ID" value="QQX23653.1"/>
    <property type="molecule type" value="Genomic_DNA"/>
</dbReference>
<organism evidence="1 2">
    <name type="scientific">Heyndrickxia sporothermodurans</name>
    <dbReference type="NCBI Taxonomy" id="46224"/>
    <lineage>
        <taxon>Bacteria</taxon>
        <taxon>Bacillati</taxon>
        <taxon>Bacillota</taxon>
        <taxon>Bacilli</taxon>
        <taxon>Bacillales</taxon>
        <taxon>Bacillaceae</taxon>
        <taxon>Heyndrickxia</taxon>
    </lineage>
</organism>
<dbReference type="AlphaFoldDB" id="A0AB37HG18"/>
<dbReference type="Proteomes" id="UP000595512">
    <property type="component" value="Chromosome"/>
</dbReference>
<dbReference type="RefSeq" id="WP_202299615.1">
    <property type="nucleotide sequence ID" value="NZ_CP066701.1"/>
</dbReference>
<accession>A0AB37HG18</accession>
<reference evidence="1 2" key="1">
    <citation type="submission" date="2020-12" db="EMBL/GenBank/DDBJ databases">
        <title>Taxonomic evaluation of the Bacillus sporothermodurans group of bacteria based on whole genome sequences.</title>
        <authorList>
            <person name="Fiedler G."/>
            <person name="Herbstmann A.-D."/>
            <person name="Doll E."/>
            <person name="Wenning M."/>
            <person name="Brinks E."/>
            <person name="Kabisch J."/>
            <person name="Breitenwieser F."/>
            <person name="Lappann M."/>
            <person name="Boehnlein C."/>
            <person name="Franz C."/>
        </authorList>
    </citation>
    <scope>NUCLEOTIDE SEQUENCE [LARGE SCALE GENOMIC DNA]</scope>
    <source>
        <strain evidence="1 2">DSM 10599</strain>
    </source>
</reference>
<name>A0AB37HG18_9BACI</name>
<sequence>MDNTVDKNGGNAENLRETEYNEEVKVLFSLLKQYDSENIKLKDYQVGEIVNTLMQGMEIDYEHSKVDNKEF</sequence>
<protein>
    <submittedName>
        <fullName evidence="1">Uncharacterized protein</fullName>
    </submittedName>
</protein>
<proteinExistence type="predicted"/>
<evidence type="ECO:0000313" key="2">
    <source>
        <dbReference type="Proteomes" id="UP000595512"/>
    </source>
</evidence>
<dbReference type="KEGG" id="hspo:JGZ69_12055"/>
<evidence type="ECO:0000313" key="1">
    <source>
        <dbReference type="EMBL" id="QQX23653.1"/>
    </source>
</evidence>